<comment type="caution">
    <text evidence="2">The sequence shown here is derived from an EMBL/GenBank/DDBJ whole genome shotgun (WGS) entry which is preliminary data.</text>
</comment>
<protein>
    <recommendedName>
        <fullName evidence="1">SnoaL-like domain-containing protein</fullName>
    </recommendedName>
</protein>
<organism evidence="2 3">
    <name type="scientific">Blautia hominis</name>
    <dbReference type="NCBI Taxonomy" id="2025493"/>
    <lineage>
        <taxon>Bacteria</taxon>
        <taxon>Bacillati</taxon>
        <taxon>Bacillota</taxon>
        <taxon>Clostridia</taxon>
        <taxon>Lachnospirales</taxon>
        <taxon>Lachnospiraceae</taxon>
        <taxon>Blautia</taxon>
    </lineage>
</organism>
<dbReference type="Proteomes" id="UP001600943">
    <property type="component" value="Unassembled WGS sequence"/>
</dbReference>
<proteinExistence type="predicted"/>
<accession>A0ABQ0BH14</accession>
<dbReference type="SUPFAM" id="SSF54427">
    <property type="entry name" value="NTF2-like"/>
    <property type="match status" value="1"/>
</dbReference>
<feature type="domain" description="SnoaL-like" evidence="1">
    <location>
        <begin position="19"/>
        <end position="151"/>
    </location>
</feature>
<keyword evidence="3" id="KW-1185">Reference proteome</keyword>
<evidence type="ECO:0000313" key="3">
    <source>
        <dbReference type="Proteomes" id="UP001600943"/>
    </source>
</evidence>
<dbReference type="InterPro" id="IPR032710">
    <property type="entry name" value="NTF2-like_dom_sf"/>
</dbReference>
<dbReference type="Gene3D" id="3.10.450.50">
    <property type="match status" value="1"/>
</dbReference>
<dbReference type="Pfam" id="PF13577">
    <property type="entry name" value="SnoaL_4"/>
    <property type="match status" value="1"/>
</dbReference>
<dbReference type="InterPro" id="IPR037401">
    <property type="entry name" value="SnoaL-like"/>
</dbReference>
<sequence>MTDKISEERKERVFRSMKKLTAYREIQNLMGRCAAACNFKQVQKIYAYLSERVDISCEIADEGLFQGREGVKAILNMVFGGEAEPGDMLDIQLTSPMIEVAGDLQTARGVWWIAGAASVPMGSKDPQALWVWGAVAVDFIWEEKEWKLWHVHYFRWIKCDYHKGWADDTSLVNRPNTAMHPLSKPSTYHNPYTPLSIRDGIPPCPRPYDTWTDDNWMLCRDKTK</sequence>
<evidence type="ECO:0000259" key="1">
    <source>
        <dbReference type="Pfam" id="PF13577"/>
    </source>
</evidence>
<reference evidence="2 3" key="1">
    <citation type="submission" date="2024-04" db="EMBL/GenBank/DDBJ databases">
        <title>Defined microbial consortia suppress multidrug-resistant proinflammatory Enterobacteriaceae via ecological control.</title>
        <authorList>
            <person name="Furuichi M."/>
            <person name="Kawaguchi T."/>
            <person name="Pust M."/>
            <person name="Yasuma K."/>
            <person name="Plichta D."/>
            <person name="Hasegawa N."/>
            <person name="Ohya T."/>
            <person name="Bhattarai S."/>
            <person name="Sasajima S."/>
            <person name="Aoto Y."/>
            <person name="Tuganbaev T."/>
            <person name="Yaginuma M."/>
            <person name="Ueda M."/>
            <person name="Okahashi N."/>
            <person name="Amafuji K."/>
            <person name="Kiridooshi Y."/>
            <person name="Sugita K."/>
            <person name="Strazar M."/>
            <person name="Skelly A."/>
            <person name="Suda W."/>
            <person name="Hattori M."/>
            <person name="Nakamoto N."/>
            <person name="Caballero S."/>
            <person name="Norman J."/>
            <person name="Olle B."/>
            <person name="Tanoue T."/>
            <person name="Arita M."/>
            <person name="Bucci V."/>
            <person name="Atarashi K."/>
            <person name="Xavier R."/>
            <person name="Honda K."/>
        </authorList>
    </citation>
    <scope>NUCLEOTIDE SEQUENCE [LARGE SCALE GENOMIC DNA]</scope>
    <source>
        <strain evidence="3">k04-0078-D8-1</strain>
    </source>
</reference>
<dbReference type="EMBL" id="BAABYW010000001">
    <property type="protein sequence ID" value="GAA6410746.1"/>
    <property type="molecule type" value="Genomic_DNA"/>
</dbReference>
<name>A0ABQ0BH14_9FIRM</name>
<gene>
    <name evidence="2" type="ORF">K040078D81_48630</name>
</gene>
<evidence type="ECO:0000313" key="2">
    <source>
        <dbReference type="EMBL" id="GAA6410746.1"/>
    </source>
</evidence>
<dbReference type="RefSeq" id="WP_390409184.1">
    <property type="nucleotide sequence ID" value="NZ_BAABYW010000001.1"/>
</dbReference>